<dbReference type="SUPFAM" id="SSF54001">
    <property type="entry name" value="Cysteine proteinases"/>
    <property type="match status" value="1"/>
</dbReference>
<dbReference type="InterPro" id="IPR002931">
    <property type="entry name" value="Transglutaminase-like"/>
</dbReference>
<protein>
    <submittedName>
        <fullName evidence="4">TransglutaminaseTgpA domain-containing protein</fullName>
    </submittedName>
</protein>
<feature type="transmembrane region" description="Helical" evidence="2">
    <location>
        <begin position="168"/>
        <end position="189"/>
    </location>
</feature>
<comment type="caution">
    <text evidence="4">The sequence shown here is derived from an EMBL/GenBank/DDBJ whole genome shotgun (WGS) entry which is preliminary data.</text>
</comment>
<dbReference type="InterPro" id="IPR025403">
    <property type="entry name" value="TgpA-like_C"/>
</dbReference>
<feature type="transmembrane region" description="Helical" evidence="2">
    <location>
        <begin position="40"/>
        <end position="62"/>
    </location>
</feature>
<dbReference type="InterPro" id="IPR038765">
    <property type="entry name" value="Papain-like_cys_pep_sf"/>
</dbReference>
<keyword evidence="2" id="KW-0812">Transmembrane</keyword>
<feature type="domain" description="Transglutaminase-like" evidence="3">
    <location>
        <begin position="471"/>
        <end position="549"/>
    </location>
</feature>
<dbReference type="RefSeq" id="WP_272446538.1">
    <property type="nucleotide sequence ID" value="NZ_JAMQKC010000009.1"/>
</dbReference>
<evidence type="ECO:0000313" key="5">
    <source>
        <dbReference type="Proteomes" id="UP001145069"/>
    </source>
</evidence>
<reference evidence="4" key="1">
    <citation type="submission" date="2022-06" db="EMBL/GenBank/DDBJ databases">
        <title>Aquibacillus sp. a new bacterium isolated from soil saline samples.</title>
        <authorList>
            <person name="Galisteo C."/>
            <person name="De La Haba R."/>
            <person name="Sanchez-Porro C."/>
            <person name="Ventosa A."/>
        </authorList>
    </citation>
    <scope>NUCLEOTIDE SEQUENCE</scope>
    <source>
        <strain evidence="4">3ASR75-54</strain>
    </source>
</reference>
<dbReference type="AlphaFoldDB" id="A0A9X4AGT6"/>
<name>A0A9X4AGT6_9BACI</name>
<evidence type="ECO:0000256" key="1">
    <source>
        <dbReference type="SAM" id="MobiDB-lite"/>
    </source>
</evidence>
<dbReference type="Gene3D" id="3.10.620.30">
    <property type="match status" value="1"/>
</dbReference>
<sequence length="734" mass="84770">MERSSPNVTNLYQFIVYLCGFLLFWEWLRPLSIVTDTGNLSLFVMYTAFCFLISILQVKWWLSIPLKLAGLIFVIDGLFISERLFSKAWFYLLYTHGRYNLEVIFQRDFTEMTALFRSFLFLLLLWLMSYLLYYWFVVAKRIFLFVLLTFIYITVLDTFTNYDASIAIVRMFLVSLVAMGITSHLNMVEKESIKEIGFKRLTAWLLPLISIILFSTVIGYAAPKFDPQWPDPVPFIKSTAENAGIGSGGTVVQKVGYGEDDTRLGGSFVQDYEPVFQAAVEQPNYWRIESKDYYTGKGWERSSKEEYVAQEDGRIQFKTFSDNVDTIPLRALVRFDEKAKLPKVVYPYGIDTIFGTGQETYYLDFDTGAIKEENAKLSGYQIEYNYPSFSIDELRGASEEDPEEIKGKYLQLPENLPSRVGELAADVIASDDNRYDKAKAMESYFSLNGYLYQTKGVAVPGRNEDYVDQFLFDTKVGYCDNFSTSMAIMLRTQGIPTRWVKGFTSGEIVDGQPDVPDNLTVYEIRNSNAHSWVEVYFPDIGWVPFEPTKGFSNPVDFTMETAAEPSGQDELTADQEQSPENAAQEEQDIPGKYQDFEDETATASGPLDGQETSGYWKWIITSSLAIIISLILFFTRYRWMSIIMGRRFRHSKNASAYQEAYHFLLKVLAYKGVKRDQDQTLREYAKEVDKRYQTTDMSRLTYHYERQLYRNDVDSTQLNKMTELWENLIKRSLS</sequence>
<gene>
    <name evidence="4" type="ORF">NC799_11255</name>
</gene>
<dbReference type="PANTHER" id="PTHR42736">
    <property type="entry name" value="PROTEIN-GLUTAMINE GAMMA-GLUTAMYLTRANSFERASE"/>
    <property type="match status" value="1"/>
</dbReference>
<dbReference type="Proteomes" id="UP001145069">
    <property type="component" value="Unassembled WGS sequence"/>
</dbReference>
<feature type="region of interest" description="Disordered" evidence="1">
    <location>
        <begin position="563"/>
        <end position="587"/>
    </location>
</feature>
<dbReference type="Pfam" id="PF13559">
    <property type="entry name" value="DUF4129"/>
    <property type="match status" value="1"/>
</dbReference>
<feature type="transmembrane region" description="Helical" evidence="2">
    <location>
        <begin position="69"/>
        <end position="94"/>
    </location>
</feature>
<evidence type="ECO:0000256" key="2">
    <source>
        <dbReference type="SAM" id="Phobius"/>
    </source>
</evidence>
<dbReference type="PANTHER" id="PTHR42736:SF1">
    <property type="entry name" value="PROTEIN-GLUTAMINE GAMMA-GLUTAMYLTRANSFERASE"/>
    <property type="match status" value="1"/>
</dbReference>
<keyword evidence="2" id="KW-1133">Transmembrane helix</keyword>
<dbReference type="EMBL" id="JAMQKC010000009">
    <property type="protein sequence ID" value="MDC3417473.1"/>
    <property type="molecule type" value="Genomic_DNA"/>
</dbReference>
<evidence type="ECO:0000259" key="3">
    <source>
        <dbReference type="SMART" id="SM00460"/>
    </source>
</evidence>
<feature type="transmembrane region" description="Helical" evidence="2">
    <location>
        <begin position="142"/>
        <end position="162"/>
    </location>
</feature>
<dbReference type="SMART" id="SM00460">
    <property type="entry name" value="TGc"/>
    <property type="match status" value="1"/>
</dbReference>
<keyword evidence="5" id="KW-1185">Reference proteome</keyword>
<proteinExistence type="predicted"/>
<feature type="transmembrane region" description="Helical" evidence="2">
    <location>
        <begin position="615"/>
        <end position="637"/>
    </location>
</feature>
<dbReference type="Pfam" id="PF01841">
    <property type="entry name" value="Transglut_core"/>
    <property type="match status" value="1"/>
</dbReference>
<feature type="transmembrane region" description="Helical" evidence="2">
    <location>
        <begin position="114"/>
        <end position="135"/>
    </location>
</feature>
<accession>A0A9X4AGT6</accession>
<keyword evidence="2" id="KW-0472">Membrane</keyword>
<organism evidence="4 5">
    <name type="scientific">Aquibacillus salsiterrae</name>
    <dbReference type="NCBI Taxonomy" id="2950439"/>
    <lineage>
        <taxon>Bacteria</taxon>
        <taxon>Bacillati</taxon>
        <taxon>Bacillota</taxon>
        <taxon>Bacilli</taxon>
        <taxon>Bacillales</taxon>
        <taxon>Bacillaceae</taxon>
        <taxon>Aquibacillus</taxon>
    </lineage>
</organism>
<evidence type="ECO:0000313" key="4">
    <source>
        <dbReference type="EMBL" id="MDC3417473.1"/>
    </source>
</evidence>
<feature type="transmembrane region" description="Helical" evidence="2">
    <location>
        <begin position="12"/>
        <end position="28"/>
    </location>
</feature>
<dbReference type="InterPro" id="IPR052901">
    <property type="entry name" value="Bact_TGase-like"/>
</dbReference>
<feature type="transmembrane region" description="Helical" evidence="2">
    <location>
        <begin position="201"/>
        <end position="222"/>
    </location>
</feature>